<feature type="non-terminal residue" evidence="1">
    <location>
        <position position="1"/>
    </location>
</feature>
<keyword evidence="2" id="KW-1185">Reference proteome</keyword>
<sequence length="53" mass="6218">YYEVSFNKLKKYTKSIEDDEVLQDLLPAVKKITGMAIEETYNEESFLLQRGTK</sequence>
<accession>A0ACA9SLE7</accession>
<name>A0ACA9SLE7_9GLOM</name>
<reference evidence="1" key="1">
    <citation type="submission" date="2021-06" db="EMBL/GenBank/DDBJ databases">
        <authorList>
            <person name="Kallberg Y."/>
            <person name="Tangrot J."/>
            <person name="Rosling A."/>
        </authorList>
    </citation>
    <scope>NUCLEOTIDE SEQUENCE</scope>
    <source>
        <strain evidence="1">MA461A</strain>
    </source>
</reference>
<evidence type="ECO:0000313" key="2">
    <source>
        <dbReference type="Proteomes" id="UP000789920"/>
    </source>
</evidence>
<dbReference type="EMBL" id="CAJVQC010132169">
    <property type="protein sequence ID" value="CAG8841895.1"/>
    <property type="molecule type" value="Genomic_DNA"/>
</dbReference>
<evidence type="ECO:0000313" key="1">
    <source>
        <dbReference type="EMBL" id="CAG8841895.1"/>
    </source>
</evidence>
<organism evidence="1 2">
    <name type="scientific">Racocetra persica</name>
    <dbReference type="NCBI Taxonomy" id="160502"/>
    <lineage>
        <taxon>Eukaryota</taxon>
        <taxon>Fungi</taxon>
        <taxon>Fungi incertae sedis</taxon>
        <taxon>Mucoromycota</taxon>
        <taxon>Glomeromycotina</taxon>
        <taxon>Glomeromycetes</taxon>
        <taxon>Diversisporales</taxon>
        <taxon>Gigasporaceae</taxon>
        <taxon>Racocetra</taxon>
    </lineage>
</organism>
<comment type="caution">
    <text evidence="1">The sequence shown here is derived from an EMBL/GenBank/DDBJ whole genome shotgun (WGS) entry which is preliminary data.</text>
</comment>
<dbReference type="Proteomes" id="UP000789920">
    <property type="component" value="Unassembled WGS sequence"/>
</dbReference>
<gene>
    <name evidence="1" type="ORF">RPERSI_LOCUS32075</name>
</gene>
<protein>
    <submittedName>
        <fullName evidence="1">33888_t:CDS:1</fullName>
    </submittedName>
</protein>
<proteinExistence type="predicted"/>